<protein>
    <recommendedName>
        <fullName evidence="1">Endonuclease/exonuclease/phosphatase domain-containing protein</fullName>
    </recommendedName>
</protein>
<name>A0A0W8I2S5_KOCRO</name>
<dbReference type="RefSeq" id="WP_058875179.1">
    <property type="nucleotide sequence ID" value="NZ_LQBK01000040.1"/>
</dbReference>
<dbReference type="Pfam" id="PF03372">
    <property type="entry name" value="Exo_endo_phos"/>
    <property type="match status" value="1"/>
</dbReference>
<dbReference type="PANTHER" id="PTHR12121:SF36">
    <property type="entry name" value="ENDONUCLEASE_EXONUCLEASE_PHOSPHATASE DOMAIN-CONTAINING PROTEIN"/>
    <property type="match status" value="1"/>
</dbReference>
<accession>A0A0W8I2S5</accession>
<evidence type="ECO:0000313" key="2">
    <source>
        <dbReference type="EMBL" id="KUG52044.1"/>
    </source>
</evidence>
<organism evidence="2 3">
    <name type="scientific">Kocuria rosea subsp. polaris</name>
    <dbReference type="NCBI Taxonomy" id="136273"/>
    <lineage>
        <taxon>Bacteria</taxon>
        <taxon>Bacillati</taxon>
        <taxon>Actinomycetota</taxon>
        <taxon>Actinomycetes</taxon>
        <taxon>Micrococcales</taxon>
        <taxon>Micrococcaceae</taxon>
        <taxon>Kocuria</taxon>
    </lineage>
</organism>
<dbReference type="STRING" id="136273.GY22_16235"/>
<evidence type="ECO:0000313" key="3">
    <source>
        <dbReference type="Proteomes" id="UP000053512"/>
    </source>
</evidence>
<dbReference type="AlphaFoldDB" id="A0A0W8I2S5"/>
<dbReference type="SUPFAM" id="SSF56219">
    <property type="entry name" value="DNase I-like"/>
    <property type="match status" value="1"/>
</dbReference>
<feature type="domain" description="Endonuclease/exonuclease/phosphatase" evidence="1">
    <location>
        <begin position="35"/>
        <end position="283"/>
    </location>
</feature>
<dbReference type="InterPro" id="IPR050410">
    <property type="entry name" value="CCR4/nocturin_mRNA_transcr"/>
</dbReference>
<comment type="caution">
    <text evidence="2">The sequence shown here is derived from an EMBL/GenBank/DDBJ whole genome shotgun (WGS) entry which is preliminary data.</text>
</comment>
<dbReference type="PANTHER" id="PTHR12121">
    <property type="entry name" value="CARBON CATABOLITE REPRESSOR PROTEIN 4"/>
    <property type="match status" value="1"/>
</dbReference>
<dbReference type="EMBL" id="LQBK01000040">
    <property type="protein sequence ID" value="KUG52044.1"/>
    <property type="molecule type" value="Genomic_DNA"/>
</dbReference>
<dbReference type="GO" id="GO:0000175">
    <property type="term" value="F:3'-5'-RNA exonuclease activity"/>
    <property type="evidence" value="ECO:0007669"/>
    <property type="project" value="TreeGrafter"/>
</dbReference>
<evidence type="ECO:0000259" key="1">
    <source>
        <dbReference type="Pfam" id="PF03372"/>
    </source>
</evidence>
<sequence length="295" mass="32328">MSPDTVLLDRCTTPGVADPAAPLIGPATGRALHVMSYNIRFHHSGTRTGEPDHWPDRAPRLARLLQLEQPTLLGVQEALHHQLPAVEQALPAGYRMVGYGRAGGSKGEYSAIFYDARRLELLEWDQFWLSDTPELIGSTTWGNDIPRIVTWGRFLDRGTGAELVLVNTHFDHDSENARDRSAEALVDLVHSFRPHTPTVVTGDFNAVAEDSGAYTTLVGSGVLEDTWAAAEERLTPEWGTFPDYREAVLGEERIDWVLASPDVRVSRSAINPARFAGGHPSDHAPVQALVALGED</sequence>
<dbReference type="OrthoDB" id="9793162at2"/>
<proteinExistence type="predicted"/>
<dbReference type="Gene3D" id="3.60.10.10">
    <property type="entry name" value="Endonuclease/exonuclease/phosphatase"/>
    <property type="match status" value="1"/>
</dbReference>
<dbReference type="InterPro" id="IPR005135">
    <property type="entry name" value="Endo/exonuclease/phosphatase"/>
</dbReference>
<dbReference type="InterPro" id="IPR036691">
    <property type="entry name" value="Endo/exonu/phosph_ase_sf"/>
</dbReference>
<gene>
    <name evidence="2" type="ORF">AVL61_06695</name>
</gene>
<dbReference type="Proteomes" id="UP000053512">
    <property type="component" value="Unassembled WGS sequence"/>
</dbReference>
<dbReference type="CDD" id="cd09083">
    <property type="entry name" value="EEP-1"/>
    <property type="match status" value="1"/>
</dbReference>
<reference evidence="3" key="1">
    <citation type="submission" date="2015-12" db="EMBL/GenBank/DDBJ databases">
        <authorList>
            <person name="Nair G.R."/>
            <person name="Kaur G."/>
            <person name="Mayilraj S."/>
        </authorList>
    </citation>
    <scope>NUCLEOTIDE SEQUENCE [LARGE SCALE GENOMIC DNA]</scope>
    <source>
        <strain evidence="3">CD08_4</strain>
    </source>
</reference>